<dbReference type="GO" id="GO:0004222">
    <property type="term" value="F:metalloendopeptidase activity"/>
    <property type="evidence" value="ECO:0007669"/>
    <property type="project" value="InterPro"/>
</dbReference>
<feature type="binding site" evidence="12">
    <location>
        <position position="281"/>
    </location>
    <ligand>
        <name>Zn(2+)</name>
        <dbReference type="ChEBI" id="CHEBI:29105"/>
        <note>catalytic</note>
    </ligand>
</feature>
<feature type="binding site" evidence="12">
    <location>
        <position position="277"/>
    </location>
    <ligand>
        <name>Zn(2+)</name>
        <dbReference type="ChEBI" id="CHEBI:29105"/>
        <note>catalytic</note>
    </ligand>
</feature>
<evidence type="ECO:0000256" key="13">
    <source>
        <dbReference type="RuleBase" id="RU003983"/>
    </source>
</evidence>
<evidence type="ECO:0000256" key="8">
    <source>
        <dbReference type="ARBA" id="ARBA00022989"/>
    </source>
</evidence>
<dbReference type="InterPro" id="IPR001915">
    <property type="entry name" value="Peptidase_M48"/>
</dbReference>
<evidence type="ECO:0000256" key="7">
    <source>
        <dbReference type="ARBA" id="ARBA00022833"/>
    </source>
</evidence>
<keyword evidence="10 14" id="KW-0472">Membrane</keyword>
<evidence type="ECO:0000313" key="17">
    <source>
        <dbReference type="EMBL" id="MBD5779879.1"/>
    </source>
</evidence>
<keyword evidence="9 13" id="KW-0482">Metalloprotease</keyword>
<comment type="similarity">
    <text evidence="13">Belongs to the peptidase M48 family.</text>
</comment>
<feature type="transmembrane region" description="Helical" evidence="14">
    <location>
        <begin position="290"/>
        <end position="309"/>
    </location>
</feature>
<dbReference type="GO" id="GO:0071586">
    <property type="term" value="P:CAAX-box protein processing"/>
    <property type="evidence" value="ECO:0007669"/>
    <property type="project" value="InterPro"/>
</dbReference>
<dbReference type="FunFam" id="3.30.2010.10:FF:000002">
    <property type="entry name" value="CAAX prenyl protease"/>
    <property type="match status" value="1"/>
</dbReference>
<sequence length="417" mass="46314">MTLLETVFVIALAAKLLAELVLDALNRAQVAKNAKSMPPALEGIMSEEKFQKANEYTLVKSKFGTIGLLLDAAILAVVILSGVLPQAFEAWSSTFGDASWSSALFLVVVMMALSLPGLPLEYWEQFKIEERFGFNRSTKGLWIGDKIKGTLVGLVIGFPLLWLLISLVGWLGDSWWIWGFGIMFGFQLVMMVLYPMLIIPLFNKLTPLEDGPLRSRLMAMSDKAGFKCNAIQVIDGSKRSAHSNAYFTGFGKFRRIVLYDTLIEQLGEEEIEAVLAHEIGHYKKGHIPKMIASSAAMMFAGFWIIGYLANNEAFFHGFGFEQTSIGIAFLLFGLVGGLFTFWMTPLFNILSRKHEYEADAFARDVVGDWKPLSNALRSLSEKNLSNLQPHPAYSGFHYSHPTLLEREAAMAGEGARS</sequence>
<comment type="subcellular location">
    <subcellularLocation>
        <location evidence="1">Endoplasmic reticulum membrane</location>
        <topology evidence="1">Multi-pass membrane protein</topology>
    </subcellularLocation>
</comment>
<keyword evidence="7 12" id="KW-0862">Zinc</keyword>
<feature type="active site" evidence="11">
    <location>
        <position position="278"/>
    </location>
</feature>
<feature type="transmembrane region" description="Helical" evidence="14">
    <location>
        <begin position="100"/>
        <end position="118"/>
    </location>
</feature>
<dbReference type="CDD" id="cd07343">
    <property type="entry name" value="M48A_Zmpste24p_like"/>
    <property type="match status" value="1"/>
</dbReference>
<evidence type="ECO:0000313" key="18">
    <source>
        <dbReference type="Proteomes" id="UP000622317"/>
    </source>
</evidence>
<keyword evidence="18" id="KW-1185">Reference proteome</keyword>
<proteinExistence type="inferred from homology"/>
<keyword evidence="6" id="KW-0256">Endoplasmic reticulum</keyword>
<feature type="binding site" evidence="12">
    <location>
        <position position="355"/>
    </location>
    <ligand>
        <name>Zn(2+)</name>
        <dbReference type="ChEBI" id="CHEBI:29105"/>
        <note>catalytic</note>
    </ligand>
</feature>
<comment type="caution">
    <text evidence="17">The sequence shown here is derived from an EMBL/GenBank/DDBJ whole genome shotgun (WGS) entry which is preliminary data.</text>
</comment>
<evidence type="ECO:0000256" key="1">
    <source>
        <dbReference type="ARBA" id="ARBA00004477"/>
    </source>
</evidence>
<dbReference type="Proteomes" id="UP000622317">
    <property type="component" value="Unassembled WGS sequence"/>
</dbReference>
<dbReference type="InterPro" id="IPR032456">
    <property type="entry name" value="Peptidase_M48_N"/>
</dbReference>
<evidence type="ECO:0000256" key="10">
    <source>
        <dbReference type="ARBA" id="ARBA00023136"/>
    </source>
</evidence>
<feature type="active site" description="Proton donor" evidence="11">
    <location>
        <position position="359"/>
    </location>
</feature>
<evidence type="ECO:0000256" key="2">
    <source>
        <dbReference type="ARBA" id="ARBA00022670"/>
    </source>
</evidence>
<gene>
    <name evidence="17" type="ORF">IEN85_10305</name>
</gene>
<keyword evidence="3 14" id="KW-0812">Transmembrane</keyword>
<protein>
    <submittedName>
        <fullName evidence="17">M48 family metallopeptidase</fullName>
    </submittedName>
</protein>
<keyword evidence="2 13" id="KW-0645">Protease</keyword>
<evidence type="ECO:0000256" key="4">
    <source>
        <dbReference type="ARBA" id="ARBA00022723"/>
    </source>
</evidence>
<dbReference type="GO" id="GO:0046872">
    <property type="term" value="F:metal ion binding"/>
    <property type="evidence" value="ECO:0007669"/>
    <property type="project" value="UniProtKB-KW"/>
</dbReference>
<dbReference type="RefSeq" id="WP_191617008.1">
    <property type="nucleotide sequence ID" value="NZ_JACYFG010000022.1"/>
</dbReference>
<feature type="transmembrane region" description="Helical" evidence="14">
    <location>
        <begin position="151"/>
        <end position="171"/>
    </location>
</feature>
<organism evidence="17 18">
    <name type="scientific">Pelagicoccus enzymogenes</name>
    <dbReference type="NCBI Taxonomy" id="2773457"/>
    <lineage>
        <taxon>Bacteria</taxon>
        <taxon>Pseudomonadati</taxon>
        <taxon>Verrucomicrobiota</taxon>
        <taxon>Opitutia</taxon>
        <taxon>Puniceicoccales</taxon>
        <taxon>Pelagicoccaceae</taxon>
        <taxon>Pelagicoccus</taxon>
    </lineage>
</organism>
<dbReference type="PANTHER" id="PTHR10120">
    <property type="entry name" value="CAAX PRENYL PROTEASE 1"/>
    <property type="match status" value="1"/>
</dbReference>
<reference evidence="17" key="1">
    <citation type="submission" date="2020-09" db="EMBL/GenBank/DDBJ databases">
        <title>Pelagicoccus enzymogenes sp. nov. with an EPS production, isolated from marine sediment.</title>
        <authorList>
            <person name="Feng X."/>
        </authorList>
    </citation>
    <scope>NUCLEOTIDE SEQUENCE</scope>
    <source>
        <strain evidence="17">NFK12</strain>
    </source>
</reference>
<evidence type="ECO:0000256" key="14">
    <source>
        <dbReference type="SAM" id="Phobius"/>
    </source>
</evidence>
<evidence type="ECO:0000256" key="6">
    <source>
        <dbReference type="ARBA" id="ARBA00022824"/>
    </source>
</evidence>
<evidence type="ECO:0000256" key="12">
    <source>
        <dbReference type="PIRSR" id="PIRSR627057-2"/>
    </source>
</evidence>
<evidence type="ECO:0000259" key="15">
    <source>
        <dbReference type="Pfam" id="PF01435"/>
    </source>
</evidence>
<evidence type="ECO:0000256" key="3">
    <source>
        <dbReference type="ARBA" id="ARBA00022692"/>
    </source>
</evidence>
<evidence type="ECO:0000256" key="9">
    <source>
        <dbReference type="ARBA" id="ARBA00023049"/>
    </source>
</evidence>
<accession>A0A927IHJ2</accession>
<dbReference type="Pfam" id="PF16491">
    <property type="entry name" value="Peptidase_M48_N"/>
    <property type="match status" value="1"/>
</dbReference>
<feature type="transmembrane region" description="Helical" evidence="14">
    <location>
        <begin position="324"/>
        <end position="343"/>
    </location>
</feature>
<name>A0A927IHJ2_9BACT</name>
<comment type="cofactor">
    <cofactor evidence="12 13">
        <name>Zn(2+)</name>
        <dbReference type="ChEBI" id="CHEBI:29105"/>
    </cofactor>
    <text evidence="12 13">Binds 1 zinc ion per subunit.</text>
</comment>
<feature type="transmembrane region" description="Helical" evidence="14">
    <location>
        <begin position="177"/>
        <end position="199"/>
    </location>
</feature>
<evidence type="ECO:0000256" key="11">
    <source>
        <dbReference type="PIRSR" id="PIRSR627057-1"/>
    </source>
</evidence>
<keyword evidence="4 12" id="KW-0479">Metal-binding</keyword>
<dbReference type="InterPro" id="IPR027057">
    <property type="entry name" value="CAXX_Prtase_1"/>
</dbReference>
<evidence type="ECO:0000256" key="5">
    <source>
        <dbReference type="ARBA" id="ARBA00022801"/>
    </source>
</evidence>
<feature type="domain" description="CAAX prenyl protease 1 N-terminal" evidence="16">
    <location>
        <begin position="29"/>
        <end position="204"/>
    </location>
</feature>
<feature type="domain" description="Peptidase M48" evidence="15">
    <location>
        <begin position="208"/>
        <end position="409"/>
    </location>
</feature>
<dbReference type="AlphaFoldDB" id="A0A927IHJ2"/>
<dbReference type="EMBL" id="JACYFG010000022">
    <property type="protein sequence ID" value="MBD5779879.1"/>
    <property type="molecule type" value="Genomic_DNA"/>
</dbReference>
<feature type="transmembrane region" description="Helical" evidence="14">
    <location>
        <begin position="68"/>
        <end position="88"/>
    </location>
</feature>
<dbReference type="Pfam" id="PF01435">
    <property type="entry name" value="Peptidase_M48"/>
    <property type="match status" value="1"/>
</dbReference>
<keyword evidence="8 14" id="KW-1133">Transmembrane helix</keyword>
<keyword evidence="5 13" id="KW-0378">Hydrolase</keyword>
<evidence type="ECO:0000259" key="16">
    <source>
        <dbReference type="Pfam" id="PF16491"/>
    </source>
</evidence>
<dbReference type="Gene3D" id="3.30.2010.10">
    <property type="entry name" value="Metalloproteases ('zincins'), catalytic domain"/>
    <property type="match status" value="1"/>
</dbReference>